<dbReference type="PANTHER" id="PTHR33387:SF3">
    <property type="entry name" value="DUF985 DOMAIN-CONTAINING PROTEIN"/>
    <property type="match status" value="1"/>
</dbReference>
<dbReference type="Gene3D" id="2.60.120.10">
    <property type="entry name" value="Jelly Rolls"/>
    <property type="match status" value="1"/>
</dbReference>
<dbReference type="RefSeq" id="WP_132461440.1">
    <property type="nucleotide sequence ID" value="NZ_SLXP01000003.1"/>
</dbReference>
<sequence>MTPDDIIRMLALTPHPEGGWYRETWRADAADGTRPTGTAIYYLLTAGQRSHWHRVDADEIWHFHAGVPLELRIAETSVGPSAVHRLGPHLANGERPQIVVPAHHWQAAQPLGDWTLVSCTVSPGFLFERFEMAPAGFDIPGTGA</sequence>
<dbReference type="InterPro" id="IPR039935">
    <property type="entry name" value="YML079W-like"/>
</dbReference>
<keyword evidence="3" id="KW-1185">Reference proteome</keyword>
<dbReference type="CDD" id="cd06121">
    <property type="entry name" value="cupin_YML079wp"/>
    <property type="match status" value="1"/>
</dbReference>
<name>A0A4R2Q6I4_9RHOB</name>
<gene>
    <name evidence="2" type="ORF">EV662_103212</name>
</gene>
<protein>
    <recommendedName>
        <fullName evidence="1">DUF985 domain-containing protein</fullName>
    </recommendedName>
</protein>
<dbReference type="InterPro" id="IPR014710">
    <property type="entry name" value="RmlC-like_jellyroll"/>
</dbReference>
<comment type="caution">
    <text evidence="2">The sequence shown here is derived from an EMBL/GenBank/DDBJ whole genome shotgun (WGS) entry which is preliminary data.</text>
</comment>
<feature type="domain" description="DUF985" evidence="1">
    <location>
        <begin position="5"/>
        <end position="133"/>
    </location>
</feature>
<proteinExistence type="predicted"/>
<dbReference type="InterPro" id="IPR011051">
    <property type="entry name" value="RmlC_Cupin_sf"/>
</dbReference>
<dbReference type="OrthoDB" id="9798288at2"/>
<dbReference type="Proteomes" id="UP000294835">
    <property type="component" value="Unassembled WGS sequence"/>
</dbReference>
<dbReference type="PANTHER" id="PTHR33387">
    <property type="entry name" value="RMLC-LIKE JELLY ROLL FOLD PROTEIN"/>
    <property type="match status" value="1"/>
</dbReference>
<accession>A0A4R2Q6I4</accession>
<dbReference type="Pfam" id="PF06172">
    <property type="entry name" value="Cupin_5"/>
    <property type="match status" value="1"/>
</dbReference>
<organism evidence="2 3">
    <name type="scientific">Rhodovulum marinum</name>
    <dbReference type="NCBI Taxonomy" id="320662"/>
    <lineage>
        <taxon>Bacteria</taxon>
        <taxon>Pseudomonadati</taxon>
        <taxon>Pseudomonadota</taxon>
        <taxon>Alphaproteobacteria</taxon>
        <taxon>Rhodobacterales</taxon>
        <taxon>Paracoccaceae</taxon>
        <taxon>Rhodovulum</taxon>
    </lineage>
</organism>
<dbReference type="SUPFAM" id="SSF51182">
    <property type="entry name" value="RmlC-like cupins"/>
    <property type="match status" value="1"/>
</dbReference>
<evidence type="ECO:0000313" key="2">
    <source>
        <dbReference type="EMBL" id="TCP42305.1"/>
    </source>
</evidence>
<dbReference type="EMBL" id="SLXP01000003">
    <property type="protein sequence ID" value="TCP42305.1"/>
    <property type="molecule type" value="Genomic_DNA"/>
</dbReference>
<evidence type="ECO:0000313" key="3">
    <source>
        <dbReference type="Proteomes" id="UP000294835"/>
    </source>
</evidence>
<evidence type="ECO:0000259" key="1">
    <source>
        <dbReference type="Pfam" id="PF06172"/>
    </source>
</evidence>
<reference evidence="2 3" key="1">
    <citation type="submission" date="2019-03" db="EMBL/GenBank/DDBJ databases">
        <title>Genomic Encyclopedia of Type Strains, Phase IV (KMG-IV): sequencing the most valuable type-strain genomes for metagenomic binning, comparative biology and taxonomic classification.</title>
        <authorList>
            <person name="Goeker M."/>
        </authorList>
    </citation>
    <scope>NUCLEOTIDE SEQUENCE [LARGE SCALE GENOMIC DNA]</scope>
    <source>
        <strain evidence="2 3">DSM 18063</strain>
    </source>
</reference>
<dbReference type="AlphaFoldDB" id="A0A4R2Q6I4"/>
<dbReference type="InterPro" id="IPR009327">
    <property type="entry name" value="Cupin_DUF985"/>
</dbReference>